<dbReference type="AlphaFoldDB" id="A0A2N5D2N6"/>
<evidence type="ECO:0000313" key="1">
    <source>
        <dbReference type="EMBL" id="PLR20246.1"/>
    </source>
</evidence>
<dbReference type="OrthoDB" id="7190578at2"/>
<protein>
    <submittedName>
        <fullName evidence="1">Uncharacterized protein</fullName>
    </submittedName>
</protein>
<comment type="caution">
    <text evidence="1">The sequence shown here is derived from an EMBL/GenBank/DDBJ whole genome shotgun (WGS) entry which is preliminary data.</text>
</comment>
<reference evidence="1 2" key="1">
    <citation type="submission" date="2017-12" db="EMBL/GenBank/DDBJ databases">
        <title>The genome sequence of Caulobacter sp. 410.</title>
        <authorList>
            <person name="Gao J."/>
            <person name="Mao X."/>
            <person name="Sun J."/>
        </authorList>
    </citation>
    <scope>NUCLEOTIDE SEQUENCE [LARGE SCALE GENOMIC DNA]</scope>
    <source>
        <strain evidence="1 2">410</strain>
    </source>
</reference>
<keyword evidence="2" id="KW-1185">Reference proteome</keyword>
<dbReference type="EMBL" id="PJRS01000046">
    <property type="protein sequence ID" value="PLR20246.1"/>
    <property type="molecule type" value="Genomic_DNA"/>
</dbReference>
<sequence length="75" mass="8102">MNIVAPPVLEEASSMSAAAIVPDRQEVALAALLGAWRTLRAAGLEEAEVQALFLQIADRPEDVARRLRKMVNGFS</sequence>
<accession>A0A2N5D2N6</accession>
<dbReference type="Proteomes" id="UP000234479">
    <property type="component" value="Unassembled WGS sequence"/>
</dbReference>
<gene>
    <name evidence="1" type="ORF">SGCZBJ_22530</name>
</gene>
<organism evidence="1 2">
    <name type="scientific">Caulobacter zeae</name>
    <dbReference type="NCBI Taxonomy" id="2055137"/>
    <lineage>
        <taxon>Bacteria</taxon>
        <taxon>Pseudomonadati</taxon>
        <taxon>Pseudomonadota</taxon>
        <taxon>Alphaproteobacteria</taxon>
        <taxon>Caulobacterales</taxon>
        <taxon>Caulobacteraceae</taxon>
        <taxon>Caulobacter</taxon>
    </lineage>
</organism>
<evidence type="ECO:0000313" key="2">
    <source>
        <dbReference type="Proteomes" id="UP000234479"/>
    </source>
</evidence>
<name>A0A2N5D2N6_9CAUL</name>
<proteinExistence type="predicted"/>